<accession>A0ABP3CUM0</accession>
<dbReference type="PANTHER" id="PTHR43196:SF2">
    <property type="entry name" value="PHOSPHOADENOSINE PHOSPHOSULFATE REDUCTASE"/>
    <property type="match status" value="1"/>
</dbReference>
<evidence type="ECO:0000313" key="2">
    <source>
        <dbReference type="EMBL" id="GAA0215121.1"/>
    </source>
</evidence>
<organism evidence="2 3">
    <name type="scientific">Selenomonas dianae</name>
    <dbReference type="NCBI Taxonomy" id="135079"/>
    <lineage>
        <taxon>Bacteria</taxon>
        <taxon>Bacillati</taxon>
        <taxon>Bacillota</taxon>
        <taxon>Negativicutes</taxon>
        <taxon>Selenomonadales</taxon>
        <taxon>Selenomonadaceae</taxon>
        <taxon>Selenomonas</taxon>
    </lineage>
</organism>
<dbReference type="PANTHER" id="PTHR43196">
    <property type="entry name" value="SULFATE ADENYLYLTRANSFERASE SUBUNIT 2"/>
    <property type="match status" value="1"/>
</dbReference>
<dbReference type="InterPro" id="IPR050128">
    <property type="entry name" value="Sulfate_adenylyltrnsfr_sub2"/>
</dbReference>
<dbReference type="InterPro" id="IPR002500">
    <property type="entry name" value="PAPS_reduct_dom"/>
</dbReference>
<dbReference type="InterPro" id="IPR014729">
    <property type="entry name" value="Rossmann-like_a/b/a_fold"/>
</dbReference>
<proteinExistence type="predicted"/>
<dbReference type="RefSeq" id="WP_304986354.1">
    <property type="nucleotide sequence ID" value="NZ_BAAACR010000013.1"/>
</dbReference>
<reference evidence="3" key="1">
    <citation type="journal article" date="2019" name="Int. J. Syst. Evol. Microbiol.">
        <title>The Global Catalogue of Microorganisms (GCM) 10K type strain sequencing project: providing services to taxonomists for standard genome sequencing and annotation.</title>
        <authorList>
            <consortium name="The Broad Institute Genomics Platform"/>
            <consortium name="The Broad Institute Genome Sequencing Center for Infectious Disease"/>
            <person name="Wu L."/>
            <person name="Ma J."/>
        </authorList>
    </citation>
    <scope>NUCLEOTIDE SEQUENCE [LARGE SCALE GENOMIC DNA]</scope>
    <source>
        <strain evidence="3">JCM 8542</strain>
    </source>
</reference>
<comment type="caution">
    <text evidence="2">The sequence shown here is derived from an EMBL/GenBank/DDBJ whole genome shotgun (WGS) entry which is preliminary data.</text>
</comment>
<dbReference type="Pfam" id="PF01507">
    <property type="entry name" value="PAPS_reduct"/>
    <property type="match status" value="1"/>
</dbReference>
<keyword evidence="3" id="KW-1185">Reference proteome</keyword>
<dbReference type="SUPFAM" id="SSF52402">
    <property type="entry name" value="Adenine nucleotide alpha hydrolases-like"/>
    <property type="match status" value="1"/>
</dbReference>
<feature type="domain" description="Phosphoadenosine phosphosulphate reductase" evidence="1">
    <location>
        <begin position="31"/>
        <end position="191"/>
    </location>
</feature>
<dbReference type="Proteomes" id="UP001500399">
    <property type="component" value="Unassembled WGS sequence"/>
</dbReference>
<gene>
    <name evidence="2" type="ORF">GCM10008919_17930</name>
</gene>
<dbReference type="Gene3D" id="3.40.50.620">
    <property type="entry name" value="HUPs"/>
    <property type="match status" value="1"/>
</dbReference>
<name>A0ABP3CUM0_9FIRM</name>
<evidence type="ECO:0000259" key="1">
    <source>
        <dbReference type="Pfam" id="PF01507"/>
    </source>
</evidence>
<evidence type="ECO:0000313" key="3">
    <source>
        <dbReference type="Proteomes" id="UP001500399"/>
    </source>
</evidence>
<dbReference type="EMBL" id="BAAACR010000013">
    <property type="protein sequence ID" value="GAA0215121.1"/>
    <property type="molecule type" value="Genomic_DNA"/>
</dbReference>
<protein>
    <recommendedName>
        <fullName evidence="1">Phosphoadenosine phosphosulphate reductase domain-containing protein</fullName>
    </recommendedName>
</protein>
<sequence>MLKEQTIFGEVDKVNVAMNRLRLHEPPEGYYVAFSGGKDSCVVLDLCKRAGVKYDAHYNVTTVDPPELVQFVRKKYPEAWEGRNKPKKTMWDLIVEKRLPPTRLMRYCCQVLKEGGGAKRFVVTGVRHAESAKRAKRQMTETCTRHKTRRYLHPIIDWSDADVWEYIHTYNVPYCKLYDEGKKRLGCIMCPYQGTAGMRRDAARWPQYAKAYEAAFQRMIDKRRADGYPTQWETGAEVMRWWMGEDNRIQENDDQITLFGLRMDESSV</sequence>